<dbReference type="PROSITE" id="PS51257">
    <property type="entry name" value="PROKAR_LIPOPROTEIN"/>
    <property type="match status" value="1"/>
</dbReference>
<sequence length="248" mass="29260">MNKNLKLNLILLILFISCKTLPEKQFVDIEQFQNITDIDYNFWGFNNDGSNRFKEKESLITRNIEYNNSNLVSDGIYEYSGRFTSENVVVSDGFNNVNTRSIAVKFKIDFKSLNKKDYYVPILIKGKSYRCFKIMVIDDVVKLSFNGNFSFTIPNKDLILEKVIIKPEEFNEVFVSYNLDKHLVYMALNDGKPQIIEIPEDFIWQKCYDRWTIQDFSNGKAFPGFIDYIFISNTYLNRKTMRKLIHEK</sequence>
<proteinExistence type="predicted"/>
<evidence type="ECO:0000313" key="1">
    <source>
        <dbReference type="EMBL" id="KOY51081.1"/>
    </source>
</evidence>
<evidence type="ECO:0000313" key="3">
    <source>
        <dbReference type="Proteomes" id="UP000037716"/>
    </source>
</evidence>
<dbReference type="STRING" id="1300348.I602_641"/>
<protein>
    <recommendedName>
        <fullName evidence="5">Lipoprotein</fullName>
    </recommendedName>
</protein>
<dbReference type="Proteomes" id="UP000037716">
    <property type="component" value="Unassembled WGS sequence"/>
</dbReference>
<dbReference type="PATRIC" id="fig|1300348.6.peg.640"/>
<dbReference type="AlphaFoldDB" id="A0A0M9CEL6"/>
<organism evidence="1 3">
    <name type="scientific">Polaribacter dokdonensis DSW-5</name>
    <dbReference type="NCBI Taxonomy" id="1300348"/>
    <lineage>
        <taxon>Bacteria</taxon>
        <taxon>Pseudomonadati</taxon>
        <taxon>Bacteroidota</taxon>
        <taxon>Flavobacteriia</taxon>
        <taxon>Flavobacteriales</taxon>
        <taxon>Flavobacteriaceae</taxon>
    </lineage>
</organism>
<evidence type="ECO:0000313" key="2">
    <source>
        <dbReference type="EMBL" id="SEE19166.1"/>
    </source>
</evidence>
<keyword evidence="4" id="KW-1185">Reference proteome</keyword>
<accession>A0A0M9CEL6</accession>
<name>A0A0M9CEL6_9FLAO</name>
<evidence type="ECO:0008006" key="5">
    <source>
        <dbReference type="Google" id="ProtNLM"/>
    </source>
</evidence>
<dbReference type="RefSeq" id="WP_053973306.1">
    <property type="nucleotide sequence ID" value="NZ_FNUE01000001.1"/>
</dbReference>
<gene>
    <name evidence="1" type="ORF">I602_641</name>
    <name evidence="2" type="ORF">SAMN05444353_1139</name>
</gene>
<evidence type="ECO:0000313" key="4">
    <source>
        <dbReference type="Proteomes" id="UP000183071"/>
    </source>
</evidence>
<dbReference type="EMBL" id="FNUE01000001">
    <property type="protein sequence ID" value="SEE19166.1"/>
    <property type="molecule type" value="Genomic_DNA"/>
</dbReference>
<dbReference type="EMBL" id="LGBR01000001">
    <property type="protein sequence ID" value="KOY51081.1"/>
    <property type="molecule type" value="Genomic_DNA"/>
</dbReference>
<dbReference type="Proteomes" id="UP000183071">
    <property type="component" value="Unassembled WGS sequence"/>
</dbReference>
<reference evidence="2 4" key="2">
    <citation type="submission" date="2016-10" db="EMBL/GenBank/DDBJ databases">
        <authorList>
            <person name="Varghese N."/>
            <person name="Submissions S."/>
        </authorList>
    </citation>
    <scope>NUCLEOTIDE SEQUENCE [LARGE SCALE GENOMIC DNA]</scope>
    <source>
        <strain evidence="2 4">DSW-5</strain>
    </source>
</reference>
<reference evidence="1 3" key="1">
    <citation type="submission" date="2015-07" db="EMBL/GenBank/DDBJ databases">
        <title>Genome of Polaribacter dokdonenesis DSW-5, isolated from seawater off Dokdo in Korea.</title>
        <authorList>
            <person name="Yoon K."/>
            <person name="Song J.Y."/>
            <person name="Kim J.F."/>
        </authorList>
    </citation>
    <scope>NUCLEOTIDE SEQUENCE [LARGE SCALE GENOMIC DNA]</scope>
    <source>
        <strain evidence="1 3">DSW-5</strain>
    </source>
</reference>
<comment type="caution">
    <text evidence="1">The sequence shown here is derived from an EMBL/GenBank/DDBJ whole genome shotgun (WGS) entry which is preliminary data.</text>
</comment>